<proteinExistence type="predicted"/>
<name>A0A504YW60_FASGI</name>
<dbReference type="AlphaFoldDB" id="A0A504YW60"/>
<evidence type="ECO:0000256" key="1">
    <source>
        <dbReference type="SAM" id="MobiDB-lite"/>
    </source>
</evidence>
<feature type="region of interest" description="Disordered" evidence="1">
    <location>
        <begin position="1"/>
        <end position="68"/>
    </location>
</feature>
<protein>
    <submittedName>
        <fullName evidence="2">Uncharacterized protein</fullName>
    </submittedName>
</protein>
<dbReference type="Proteomes" id="UP000316759">
    <property type="component" value="Unassembled WGS sequence"/>
</dbReference>
<evidence type="ECO:0000313" key="2">
    <source>
        <dbReference type="EMBL" id="TPP64241.1"/>
    </source>
</evidence>
<keyword evidence="3" id="KW-1185">Reference proteome</keyword>
<sequence length="68" mass="7188">MLSGSASSEPETAQSDDKINPESPCHNSGPHTVGTTKHLNQLSQRGDKQRPCGVLCSKASFPSTHPSQ</sequence>
<evidence type="ECO:0000313" key="3">
    <source>
        <dbReference type="Proteomes" id="UP000316759"/>
    </source>
</evidence>
<reference evidence="2 3" key="1">
    <citation type="submission" date="2019-04" db="EMBL/GenBank/DDBJ databases">
        <title>Annotation for the trematode Fasciola gigantica.</title>
        <authorList>
            <person name="Choi Y.-J."/>
        </authorList>
    </citation>
    <scope>NUCLEOTIDE SEQUENCE [LARGE SCALE GENOMIC DNA]</scope>
    <source>
        <strain evidence="2">Uganda_cow_1</strain>
    </source>
</reference>
<accession>A0A504YW60</accession>
<comment type="caution">
    <text evidence="2">The sequence shown here is derived from an EMBL/GenBank/DDBJ whole genome shotgun (WGS) entry which is preliminary data.</text>
</comment>
<feature type="compositionally biased region" description="Polar residues" evidence="1">
    <location>
        <begin position="1"/>
        <end position="13"/>
    </location>
</feature>
<gene>
    <name evidence="2" type="ORF">FGIG_01330</name>
</gene>
<dbReference type="EMBL" id="SUNJ01004647">
    <property type="protein sequence ID" value="TPP64241.1"/>
    <property type="molecule type" value="Genomic_DNA"/>
</dbReference>
<organism evidence="2 3">
    <name type="scientific">Fasciola gigantica</name>
    <name type="common">Giant liver fluke</name>
    <dbReference type="NCBI Taxonomy" id="46835"/>
    <lineage>
        <taxon>Eukaryota</taxon>
        <taxon>Metazoa</taxon>
        <taxon>Spiralia</taxon>
        <taxon>Lophotrochozoa</taxon>
        <taxon>Platyhelminthes</taxon>
        <taxon>Trematoda</taxon>
        <taxon>Digenea</taxon>
        <taxon>Plagiorchiida</taxon>
        <taxon>Echinostomata</taxon>
        <taxon>Echinostomatoidea</taxon>
        <taxon>Fasciolidae</taxon>
        <taxon>Fasciola</taxon>
    </lineage>
</organism>
<feature type="compositionally biased region" description="Polar residues" evidence="1">
    <location>
        <begin position="25"/>
        <end position="44"/>
    </location>
</feature>